<feature type="transmembrane region" description="Helical" evidence="1">
    <location>
        <begin position="247"/>
        <end position="265"/>
    </location>
</feature>
<reference evidence="3" key="1">
    <citation type="journal article" date="2019" name="Int. J. Syst. Evol. Microbiol.">
        <title>The Global Catalogue of Microorganisms (GCM) 10K type strain sequencing project: providing services to taxonomists for standard genome sequencing and annotation.</title>
        <authorList>
            <consortium name="The Broad Institute Genomics Platform"/>
            <consortium name="The Broad Institute Genome Sequencing Center for Infectious Disease"/>
            <person name="Wu L."/>
            <person name="Ma J."/>
        </authorList>
    </citation>
    <scope>NUCLEOTIDE SEQUENCE [LARGE SCALE GENOMIC DNA]</scope>
    <source>
        <strain evidence="3">ZS-22-S1</strain>
    </source>
</reference>
<feature type="transmembrane region" description="Helical" evidence="1">
    <location>
        <begin position="85"/>
        <end position="107"/>
    </location>
</feature>
<feature type="transmembrane region" description="Helical" evidence="1">
    <location>
        <begin position="172"/>
        <end position="192"/>
    </location>
</feature>
<evidence type="ECO:0000313" key="3">
    <source>
        <dbReference type="Proteomes" id="UP001595859"/>
    </source>
</evidence>
<sequence>MTLASTAPPRLSVMVRLAAGRGVFRLTSQLMAVALAVVWGAESFGQFANAMGLCAWLLFVPTAAEKAALKVLPRMRFLTAHVARLVVRLAAVPVLALVAAFVVAVVASPHGTVTLYLVTAAWSAAGGLLMTVSGLHRLRGRPMLDAAAFGAMTAVVLAGTAVTWVTGWSPTAHLSLLLVGLLAVTGYSLAALPRDWVLGAGSDRRLLPALGRSTWLLGLSELLDVAALSTVYLVLALTGRTTDSGPMYLAVLVASMVGSLALYQLKLYQPATSARLRGTGGAGGRARTFRLLRTAERGGLAFAVIVAVLAAFPGTRAVLTAESYTVLGAILAVEVAVSTLVIYANFLLENTNSSVLTLTSAAAVVGLAATALIALAVVPWLGVAGGLTALVLAAAVKAGTLRRLLLRRHPELHP</sequence>
<comment type="caution">
    <text evidence="2">The sequence shown here is derived from an EMBL/GenBank/DDBJ whole genome shotgun (WGS) entry which is preliminary data.</text>
</comment>
<dbReference type="EMBL" id="JBHSIS010000002">
    <property type="protein sequence ID" value="MFC4852546.1"/>
    <property type="molecule type" value="Genomic_DNA"/>
</dbReference>
<keyword evidence="1" id="KW-0812">Transmembrane</keyword>
<feature type="transmembrane region" description="Helical" evidence="1">
    <location>
        <begin position="213"/>
        <end position="235"/>
    </location>
</feature>
<feature type="transmembrane region" description="Helical" evidence="1">
    <location>
        <begin position="355"/>
        <end position="374"/>
    </location>
</feature>
<dbReference type="RefSeq" id="WP_378054354.1">
    <property type="nucleotide sequence ID" value="NZ_JBHSIS010000002.1"/>
</dbReference>
<feature type="transmembrane region" description="Helical" evidence="1">
    <location>
        <begin position="147"/>
        <end position="166"/>
    </location>
</feature>
<keyword evidence="1" id="KW-0472">Membrane</keyword>
<feature type="transmembrane region" description="Helical" evidence="1">
    <location>
        <begin position="113"/>
        <end position="135"/>
    </location>
</feature>
<gene>
    <name evidence="2" type="ORF">ACFPCV_03450</name>
</gene>
<name>A0ABV9RW67_9PSEU</name>
<feature type="transmembrane region" description="Helical" evidence="1">
    <location>
        <begin position="22"/>
        <end position="41"/>
    </location>
</feature>
<evidence type="ECO:0000256" key="1">
    <source>
        <dbReference type="SAM" id="Phobius"/>
    </source>
</evidence>
<accession>A0ABV9RW67</accession>
<feature type="transmembrane region" description="Helical" evidence="1">
    <location>
        <begin position="47"/>
        <end position="64"/>
    </location>
</feature>
<evidence type="ECO:0000313" key="2">
    <source>
        <dbReference type="EMBL" id="MFC4852546.1"/>
    </source>
</evidence>
<feature type="transmembrane region" description="Helical" evidence="1">
    <location>
        <begin position="300"/>
        <end position="319"/>
    </location>
</feature>
<feature type="transmembrane region" description="Helical" evidence="1">
    <location>
        <begin position="325"/>
        <end position="348"/>
    </location>
</feature>
<dbReference type="Proteomes" id="UP001595859">
    <property type="component" value="Unassembled WGS sequence"/>
</dbReference>
<feature type="transmembrane region" description="Helical" evidence="1">
    <location>
        <begin position="380"/>
        <end position="399"/>
    </location>
</feature>
<organism evidence="2 3">
    <name type="scientific">Actinophytocola glycyrrhizae</name>
    <dbReference type="NCBI Taxonomy" id="2044873"/>
    <lineage>
        <taxon>Bacteria</taxon>
        <taxon>Bacillati</taxon>
        <taxon>Actinomycetota</taxon>
        <taxon>Actinomycetes</taxon>
        <taxon>Pseudonocardiales</taxon>
        <taxon>Pseudonocardiaceae</taxon>
    </lineage>
</organism>
<keyword evidence="3" id="KW-1185">Reference proteome</keyword>
<protein>
    <recommendedName>
        <fullName evidence="4">O-antigen/teichoic acid export membrane protein</fullName>
    </recommendedName>
</protein>
<proteinExistence type="predicted"/>
<evidence type="ECO:0008006" key="4">
    <source>
        <dbReference type="Google" id="ProtNLM"/>
    </source>
</evidence>
<keyword evidence="1" id="KW-1133">Transmembrane helix</keyword>